<sequence>MGWRRPHREWNWPRESLLKLKNRELEAKQLRDYVNQLESRAFELAETQREIVEARAIIEEAERSLLLNADGIEDGNALVEKESEGVDSGVERLESITAASVSALVGSLAWASHLFYSGDYQRDLDNIQLKTGTSAAFGFVKGLGALSVGPPLELNIESFLSHASNAALYVSENLLIFLFAAVGLDFCFKMGLISPFPMKRSDSSTNTR</sequence>
<proteinExistence type="predicted"/>
<accession>A0ACC0ZFT4</accession>
<evidence type="ECO:0000313" key="1">
    <source>
        <dbReference type="EMBL" id="KAJ0048957.1"/>
    </source>
</evidence>
<reference evidence="2" key="1">
    <citation type="journal article" date="2023" name="G3 (Bethesda)">
        <title>Genome assembly and association tests identify interacting loci associated with vigor, precocity, and sex in interspecific pistachio rootstocks.</title>
        <authorList>
            <person name="Palmer W."/>
            <person name="Jacygrad E."/>
            <person name="Sagayaradj S."/>
            <person name="Cavanaugh K."/>
            <person name="Han R."/>
            <person name="Bertier L."/>
            <person name="Beede B."/>
            <person name="Kafkas S."/>
            <person name="Golino D."/>
            <person name="Preece J."/>
            <person name="Michelmore R."/>
        </authorList>
    </citation>
    <scope>NUCLEOTIDE SEQUENCE [LARGE SCALE GENOMIC DNA]</scope>
</reference>
<organism evidence="1 2">
    <name type="scientific">Pistacia integerrima</name>
    <dbReference type="NCBI Taxonomy" id="434235"/>
    <lineage>
        <taxon>Eukaryota</taxon>
        <taxon>Viridiplantae</taxon>
        <taxon>Streptophyta</taxon>
        <taxon>Embryophyta</taxon>
        <taxon>Tracheophyta</taxon>
        <taxon>Spermatophyta</taxon>
        <taxon>Magnoliopsida</taxon>
        <taxon>eudicotyledons</taxon>
        <taxon>Gunneridae</taxon>
        <taxon>Pentapetalae</taxon>
        <taxon>rosids</taxon>
        <taxon>malvids</taxon>
        <taxon>Sapindales</taxon>
        <taxon>Anacardiaceae</taxon>
        <taxon>Pistacia</taxon>
    </lineage>
</organism>
<keyword evidence="2" id="KW-1185">Reference proteome</keyword>
<dbReference type="EMBL" id="CM047737">
    <property type="protein sequence ID" value="KAJ0048957.1"/>
    <property type="molecule type" value="Genomic_DNA"/>
</dbReference>
<evidence type="ECO:0000313" key="2">
    <source>
        <dbReference type="Proteomes" id="UP001163603"/>
    </source>
</evidence>
<comment type="caution">
    <text evidence="1">The sequence shown here is derived from an EMBL/GenBank/DDBJ whole genome shotgun (WGS) entry which is preliminary data.</text>
</comment>
<gene>
    <name evidence="1" type="ORF">Pint_14832</name>
</gene>
<name>A0ACC0ZFT4_9ROSI</name>
<protein>
    <submittedName>
        <fullName evidence="1">Uncharacterized protein</fullName>
    </submittedName>
</protein>
<dbReference type="Proteomes" id="UP001163603">
    <property type="component" value="Chromosome 2"/>
</dbReference>